<evidence type="ECO:0000313" key="2">
    <source>
        <dbReference type="Proteomes" id="UP000805193"/>
    </source>
</evidence>
<comment type="caution">
    <text evidence="1">The sequence shown here is derived from an EMBL/GenBank/DDBJ whole genome shotgun (WGS) entry which is preliminary data.</text>
</comment>
<name>A0AC60PM33_IXOPE</name>
<proteinExistence type="predicted"/>
<keyword evidence="2" id="KW-1185">Reference proteome</keyword>
<organism evidence="1 2">
    <name type="scientific">Ixodes persulcatus</name>
    <name type="common">Taiga tick</name>
    <dbReference type="NCBI Taxonomy" id="34615"/>
    <lineage>
        <taxon>Eukaryota</taxon>
        <taxon>Metazoa</taxon>
        <taxon>Ecdysozoa</taxon>
        <taxon>Arthropoda</taxon>
        <taxon>Chelicerata</taxon>
        <taxon>Arachnida</taxon>
        <taxon>Acari</taxon>
        <taxon>Parasitiformes</taxon>
        <taxon>Ixodida</taxon>
        <taxon>Ixodoidea</taxon>
        <taxon>Ixodidae</taxon>
        <taxon>Ixodinae</taxon>
        <taxon>Ixodes</taxon>
    </lineage>
</organism>
<dbReference type="Proteomes" id="UP000805193">
    <property type="component" value="Unassembled WGS sequence"/>
</dbReference>
<gene>
    <name evidence="1" type="ORF">HPB47_002519</name>
</gene>
<reference evidence="1 2" key="1">
    <citation type="journal article" date="2020" name="Cell">
        <title>Large-Scale Comparative Analyses of Tick Genomes Elucidate Their Genetic Diversity and Vector Capacities.</title>
        <authorList>
            <consortium name="Tick Genome and Microbiome Consortium (TIGMIC)"/>
            <person name="Jia N."/>
            <person name="Wang J."/>
            <person name="Shi W."/>
            <person name="Du L."/>
            <person name="Sun Y."/>
            <person name="Zhan W."/>
            <person name="Jiang J.F."/>
            <person name="Wang Q."/>
            <person name="Zhang B."/>
            <person name="Ji P."/>
            <person name="Bell-Sakyi L."/>
            <person name="Cui X.M."/>
            <person name="Yuan T.T."/>
            <person name="Jiang B.G."/>
            <person name="Yang W.F."/>
            <person name="Lam T.T."/>
            <person name="Chang Q.C."/>
            <person name="Ding S.J."/>
            <person name="Wang X.J."/>
            <person name="Zhu J.G."/>
            <person name="Ruan X.D."/>
            <person name="Zhao L."/>
            <person name="Wei J.T."/>
            <person name="Ye R.Z."/>
            <person name="Que T.C."/>
            <person name="Du C.H."/>
            <person name="Zhou Y.H."/>
            <person name="Cheng J.X."/>
            <person name="Dai P.F."/>
            <person name="Guo W.B."/>
            <person name="Han X.H."/>
            <person name="Huang E.J."/>
            <person name="Li L.F."/>
            <person name="Wei W."/>
            <person name="Gao Y.C."/>
            <person name="Liu J.Z."/>
            <person name="Shao H.Z."/>
            <person name="Wang X."/>
            <person name="Wang C.C."/>
            <person name="Yang T.C."/>
            <person name="Huo Q.B."/>
            <person name="Li W."/>
            <person name="Chen H.Y."/>
            <person name="Chen S.E."/>
            <person name="Zhou L.G."/>
            <person name="Ni X.B."/>
            <person name="Tian J.H."/>
            <person name="Sheng Y."/>
            <person name="Liu T."/>
            <person name="Pan Y.S."/>
            <person name="Xia L.Y."/>
            <person name="Li J."/>
            <person name="Zhao F."/>
            <person name="Cao W.C."/>
        </authorList>
    </citation>
    <scope>NUCLEOTIDE SEQUENCE [LARGE SCALE GENOMIC DNA]</scope>
    <source>
        <strain evidence="1">Iper-2018</strain>
    </source>
</reference>
<dbReference type="EMBL" id="JABSTQ010010346">
    <property type="protein sequence ID" value="KAG0421557.1"/>
    <property type="molecule type" value="Genomic_DNA"/>
</dbReference>
<accession>A0AC60PM33</accession>
<protein>
    <submittedName>
        <fullName evidence="1">Uncharacterized protein</fullName>
    </submittedName>
</protein>
<sequence length="101" mass="10942">MGFGERWNSLLPDRDNVEHGPGSIHLWARSNQPPSSTRGIASCRAFTRESNSTAAERTDRARVVRPSGPLVHPAAPNPPKPKLGLWNGFPPAIKALSVLLV</sequence>
<evidence type="ECO:0000313" key="1">
    <source>
        <dbReference type="EMBL" id="KAG0421557.1"/>
    </source>
</evidence>